<proteinExistence type="predicted"/>
<gene>
    <name evidence="1" type="ORF">LOK49_LG11G00481</name>
</gene>
<keyword evidence="2" id="KW-1185">Reference proteome</keyword>
<sequence>MAAAAVDFLLLNLKQLLMYNADLISGVKQQVVCLHDELSMLKAFLKDSTEKGSEYEIVKQLVRQIRDVVYAAEDAIDTFVVHAAMQRARSTFSKVIHGIDYPTKLRNVAEDIQNVRQKVDDIYKKPTFGFGVAQRGEPSNRGLPEKRAPVVEEENVVGFDMEAKTLVDRLNGGKEELDVVSVIGMGGLGKTTLAKKVFTDPAIEFEFYIRAWIYVSQEYDRKEVFIGILGSLDKLTDEIFEVLPASISELWNLQTIIIETSSRNLKVEADIWKMLQLRHLFTSASSRLRGPPSKGRKGGKDPLVRRNLQTLSTISPESCTEDILARAPNLRKLGIRGNIATLMEDKGGSSMFDNLTKLDQLVTLKLLNDTFPLPPSRGSLPQLYKFPPNLKKLTLADTLLDWGHMSTLGILPKLEVLKLKDNAFKGEWWKLLDGGFRLLRVLQIGKTDLVCWEASAHHFPRLQRLILKHCESLEAVPSGLGEVSALQSSVVQGNVVRHEEKHSNSISTSTILDIWADIEHLLSLLSGVMALHIPTPIFRRIFAGANV</sequence>
<organism evidence="1 2">
    <name type="scientific">Camellia lanceoleosa</name>
    <dbReference type="NCBI Taxonomy" id="1840588"/>
    <lineage>
        <taxon>Eukaryota</taxon>
        <taxon>Viridiplantae</taxon>
        <taxon>Streptophyta</taxon>
        <taxon>Embryophyta</taxon>
        <taxon>Tracheophyta</taxon>
        <taxon>Spermatophyta</taxon>
        <taxon>Magnoliopsida</taxon>
        <taxon>eudicotyledons</taxon>
        <taxon>Gunneridae</taxon>
        <taxon>Pentapetalae</taxon>
        <taxon>asterids</taxon>
        <taxon>Ericales</taxon>
        <taxon>Theaceae</taxon>
        <taxon>Camellia</taxon>
    </lineage>
</organism>
<comment type="caution">
    <text evidence="1">The sequence shown here is derived from an EMBL/GenBank/DDBJ whole genome shotgun (WGS) entry which is preliminary data.</text>
</comment>
<accession>A0ACC0FY69</accession>
<protein>
    <submittedName>
        <fullName evidence="1">Disease resistance protein</fullName>
    </submittedName>
</protein>
<evidence type="ECO:0000313" key="2">
    <source>
        <dbReference type="Proteomes" id="UP001060215"/>
    </source>
</evidence>
<reference evidence="1 2" key="1">
    <citation type="journal article" date="2022" name="Plant J.">
        <title>Chromosome-level genome of Camellia lanceoleosa provides a valuable resource for understanding genome evolution and self-incompatibility.</title>
        <authorList>
            <person name="Gong W."/>
            <person name="Xiao S."/>
            <person name="Wang L."/>
            <person name="Liao Z."/>
            <person name="Chang Y."/>
            <person name="Mo W."/>
            <person name="Hu G."/>
            <person name="Li W."/>
            <person name="Zhao G."/>
            <person name="Zhu H."/>
            <person name="Hu X."/>
            <person name="Ji K."/>
            <person name="Xiang X."/>
            <person name="Song Q."/>
            <person name="Yuan D."/>
            <person name="Jin S."/>
            <person name="Zhang L."/>
        </authorList>
    </citation>
    <scope>NUCLEOTIDE SEQUENCE [LARGE SCALE GENOMIC DNA]</scope>
    <source>
        <strain evidence="1">SQ_2022a</strain>
    </source>
</reference>
<dbReference type="EMBL" id="CM045769">
    <property type="protein sequence ID" value="KAI7993639.1"/>
    <property type="molecule type" value="Genomic_DNA"/>
</dbReference>
<name>A0ACC0FY69_9ERIC</name>
<evidence type="ECO:0000313" key="1">
    <source>
        <dbReference type="EMBL" id="KAI7993639.1"/>
    </source>
</evidence>
<dbReference type="Proteomes" id="UP001060215">
    <property type="component" value="Chromosome 12"/>
</dbReference>